<evidence type="ECO:0000256" key="2">
    <source>
        <dbReference type="ARBA" id="ARBA00022741"/>
    </source>
</evidence>
<organism evidence="12">
    <name type="scientific">Amphimedon queenslandica</name>
    <name type="common">Sponge</name>
    <dbReference type="NCBI Taxonomy" id="400682"/>
    <lineage>
        <taxon>Eukaryota</taxon>
        <taxon>Metazoa</taxon>
        <taxon>Porifera</taxon>
        <taxon>Demospongiae</taxon>
        <taxon>Heteroscleromorpha</taxon>
        <taxon>Haplosclerida</taxon>
        <taxon>Niphatidae</taxon>
        <taxon>Amphimedon</taxon>
    </lineage>
</organism>
<dbReference type="SMART" id="SM00490">
    <property type="entry name" value="HELICc"/>
    <property type="match status" value="1"/>
</dbReference>
<dbReference type="InterPro" id="IPR027417">
    <property type="entry name" value="P-loop_NTPase"/>
</dbReference>
<dbReference type="AlphaFoldDB" id="A0A1X7TV71"/>
<evidence type="ECO:0000313" key="13">
    <source>
        <dbReference type="Proteomes" id="UP000007879"/>
    </source>
</evidence>
<evidence type="ECO:0000256" key="4">
    <source>
        <dbReference type="ARBA" id="ARBA00023125"/>
    </source>
</evidence>
<keyword evidence="5" id="KW-0413">Isomerase</keyword>
<comment type="catalytic activity">
    <reaction evidence="7">
        <text>Couples ATP hydrolysis with the unwinding of duplex DNA by translocating in the 3'-5' direction.</text>
        <dbReference type="EC" id="5.6.2.4"/>
    </reaction>
</comment>
<gene>
    <name evidence="12" type="primary">100631834</name>
</gene>
<sequence>MAAEQEEELVEAAVINAASALGFSTLKDEQKFCICEFLKGRDVFAILPTGFGKTICFTVLPSAIDIYEKRKDEEKAIIIVVSPLTALIIDQVADLLRRGVSAGYIDADSTKEVKENVAKGFYSILFMSPEQLVDRWRKLFVSSTYKSRLVGVIIDEAHCVVKWGLTFRESFSRIKEVRSVMATSIGIMALTATATRSLRLKVEELLGMRSPSVVIRSPDKRNLRLSSLELKGLNSFGVPKVFEYLLEELREKLTRMPRVMIFCKNKSDCPKLYAFFKAQMGKYFSHPPGANPDVAHCRLVDMFFKGTSADVKESIIDNFTKKSCLRIAICTDAFGMGVNCRDVKLIIHYGVPSDPETYVQQIGRGGREGTNSYAVVLHSKKLLENCNNHMITYVQNVTCRRNHLFRDFENTTPSINAGCSCCDICMKNCTCHHCIDKLSQDYSFIPVLFNH</sequence>
<dbReference type="Pfam" id="PF00271">
    <property type="entry name" value="Helicase_C"/>
    <property type="match status" value="1"/>
</dbReference>
<dbReference type="InterPro" id="IPR011545">
    <property type="entry name" value="DEAD/DEAH_box_helicase_dom"/>
</dbReference>
<dbReference type="KEGG" id="aqu:100631834"/>
<evidence type="ECO:0000256" key="3">
    <source>
        <dbReference type="ARBA" id="ARBA00022840"/>
    </source>
</evidence>
<dbReference type="GO" id="GO:0005524">
    <property type="term" value="F:ATP binding"/>
    <property type="evidence" value="ECO:0007669"/>
    <property type="project" value="UniProtKB-KW"/>
</dbReference>
<keyword evidence="4" id="KW-0238">DNA-binding</keyword>
<dbReference type="GO" id="GO:0009378">
    <property type="term" value="F:four-way junction helicase activity"/>
    <property type="evidence" value="ECO:0007669"/>
    <property type="project" value="TreeGrafter"/>
</dbReference>
<dbReference type="STRING" id="400682.A0A1X7TV71"/>
<dbReference type="GO" id="GO:0005634">
    <property type="term" value="C:nucleus"/>
    <property type="evidence" value="ECO:0007669"/>
    <property type="project" value="TreeGrafter"/>
</dbReference>
<evidence type="ECO:0000256" key="5">
    <source>
        <dbReference type="ARBA" id="ARBA00023235"/>
    </source>
</evidence>
<keyword evidence="3" id="KW-0067">ATP-binding</keyword>
<evidence type="ECO:0000256" key="9">
    <source>
        <dbReference type="ARBA" id="ARBA00044542"/>
    </source>
</evidence>
<dbReference type="GO" id="GO:0000724">
    <property type="term" value="P:double-strand break repair via homologous recombination"/>
    <property type="evidence" value="ECO:0007669"/>
    <property type="project" value="TreeGrafter"/>
</dbReference>
<feature type="domain" description="Helicase C-terminal" evidence="11">
    <location>
        <begin position="248"/>
        <end position="405"/>
    </location>
</feature>
<reference evidence="13" key="1">
    <citation type="journal article" date="2010" name="Nature">
        <title>The Amphimedon queenslandica genome and the evolution of animal complexity.</title>
        <authorList>
            <person name="Srivastava M."/>
            <person name="Simakov O."/>
            <person name="Chapman J."/>
            <person name="Fahey B."/>
            <person name="Gauthier M.E."/>
            <person name="Mitros T."/>
            <person name="Richards G.S."/>
            <person name="Conaco C."/>
            <person name="Dacre M."/>
            <person name="Hellsten U."/>
            <person name="Larroux C."/>
            <person name="Putnam N.H."/>
            <person name="Stanke M."/>
            <person name="Adamska M."/>
            <person name="Darling A."/>
            <person name="Degnan S.M."/>
            <person name="Oakley T.H."/>
            <person name="Plachetzki D.C."/>
            <person name="Zhai Y."/>
            <person name="Adamski M."/>
            <person name="Calcino A."/>
            <person name="Cummins S.F."/>
            <person name="Goodstein D.M."/>
            <person name="Harris C."/>
            <person name="Jackson D.J."/>
            <person name="Leys S.P."/>
            <person name="Shu S."/>
            <person name="Woodcroft B.J."/>
            <person name="Vervoort M."/>
            <person name="Kosik K.S."/>
            <person name="Manning G."/>
            <person name="Degnan B.M."/>
            <person name="Rokhsar D.S."/>
        </authorList>
    </citation>
    <scope>NUCLEOTIDE SEQUENCE [LARGE SCALE GENOMIC DNA]</scope>
</reference>
<accession>A0A1X7TV71</accession>
<dbReference type="InterPro" id="IPR001650">
    <property type="entry name" value="Helicase_C-like"/>
</dbReference>
<dbReference type="PROSITE" id="PS51194">
    <property type="entry name" value="HELICASE_CTER"/>
    <property type="match status" value="1"/>
</dbReference>
<dbReference type="PROSITE" id="PS51192">
    <property type="entry name" value="HELICASE_ATP_BIND_1"/>
    <property type="match status" value="1"/>
</dbReference>
<protein>
    <recommendedName>
        <fullName evidence="8">DNA 3'-5' helicase</fullName>
        <ecNumber evidence="8">5.6.2.4</ecNumber>
    </recommendedName>
    <alternativeName>
        <fullName evidence="9">DNA 3'-5' helicase BLM</fullName>
    </alternativeName>
</protein>
<proteinExistence type="inferred from homology"/>
<dbReference type="SMART" id="SM00487">
    <property type="entry name" value="DEXDc"/>
    <property type="match status" value="1"/>
</dbReference>
<evidence type="ECO:0000256" key="8">
    <source>
        <dbReference type="ARBA" id="ARBA00034808"/>
    </source>
</evidence>
<name>A0A1X7TV71_AMPQE</name>
<dbReference type="GO" id="GO:0043138">
    <property type="term" value="F:3'-5' DNA helicase activity"/>
    <property type="evidence" value="ECO:0007669"/>
    <property type="project" value="UniProtKB-EC"/>
</dbReference>
<dbReference type="PANTHER" id="PTHR13710:SF153">
    <property type="entry name" value="RECQ-LIKE DNA HELICASE BLM"/>
    <property type="match status" value="1"/>
</dbReference>
<dbReference type="EnsemblMetazoa" id="XM_003389686.2">
    <property type="protein sequence ID" value="XP_003389734.1"/>
    <property type="gene ID" value="LOC100631834"/>
</dbReference>
<dbReference type="InterPro" id="IPR014001">
    <property type="entry name" value="Helicase_ATP-bd"/>
</dbReference>
<feature type="domain" description="Helicase ATP-binding" evidence="10">
    <location>
        <begin position="34"/>
        <end position="212"/>
    </location>
</feature>
<dbReference type="EnsemblMetazoa" id="Aqu2.1.19104_001">
    <property type="protein sequence ID" value="Aqu2.1.19104_001"/>
    <property type="gene ID" value="Aqu2.1.19104"/>
</dbReference>
<dbReference type="OMA" id="IRIEMAY"/>
<dbReference type="Gene3D" id="3.40.50.300">
    <property type="entry name" value="P-loop containing nucleotide triphosphate hydrolases"/>
    <property type="match status" value="2"/>
</dbReference>
<dbReference type="OrthoDB" id="6050068at2759"/>
<evidence type="ECO:0000259" key="11">
    <source>
        <dbReference type="PROSITE" id="PS51194"/>
    </source>
</evidence>
<keyword evidence="6" id="KW-0539">Nucleus</keyword>
<evidence type="ECO:0000256" key="7">
    <source>
        <dbReference type="ARBA" id="ARBA00034617"/>
    </source>
</evidence>
<dbReference type="GO" id="GO:0005694">
    <property type="term" value="C:chromosome"/>
    <property type="evidence" value="ECO:0007669"/>
    <property type="project" value="TreeGrafter"/>
</dbReference>
<dbReference type="Pfam" id="PF00270">
    <property type="entry name" value="DEAD"/>
    <property type="match status" value="1"/>
</dbReference>
<comment type="similarity">
    <text evidence="1">Belongs to the helicase family. RecQ subfamily.</text>
</comment>
<dbReference type="PANTHER" id="PTHR13710">
    <property type="entry name" value="DNA HELICASE RECQ FAMILY MEMBER"/>
    <property type="match status" value="1"/>
</dbReference>
<dbReference type="Proteomes" id="UP000007879">
    <property type="component" value="Unassembled WGS sequence"/>
</dbReference>
<evidence type="ECO:0000256" key="1">
    <source>
        <dbReference type="ARBA" id="ARBA00005446"/>
    </source>
</evidence>
<dbReference type="GO" id="GO:0003677">
    <property type="term" value="F:DNA binding"/>
    <property type="evidence" value="ECO:0007669"/>
    <property type="project" value="UniProtKB-KW"/>
</dbReference>
<dbReference type="EC" id="5.6.2.4" evidence="8"/>
<keyword evidence="13" id="KW-1185">Reference proteome</keyword>
<dbReference type="GO" id="GO:0005737">
    <property type="term" value="C:cytoplasm"/>
    <property type="evidence" value="ECO:0007669"/>
    <property type="project" value="TreeGrafter"/>
</dbReference>
<evidence type="ECO:0000256" key="6">
    <source>
        <dbReference type="ARBA" id="ARBA00023242"/>
    </source>
</evidence>
<dbReference type="eggNOG" id="KOG0351">
    <property type="taxonomic scope" value="Eukaryota"/>
</dbReference>
<dbReference type="SUPFAM" id="SSF52540">
    <property type="entry name" value="P-loop containing nucleoside triphosphate hydrolases"/>
    <property type="match status" value="1"/>
</dbReference>
<dbReference type="InParanoid" id="A0A1X7TV71"/>
<keyword evidence="2" id="KW-0547">Nucleotide-binding</keyword>
<reference evidence="12" key="2">
    <citation type="submission" date="2017-05" db="UniProtKB">
        <authorList>
            <consortium name="EnsemblMetazoa"/>
        </authorList>
    </citation>
    <scope>IDENTIFICATION</scope>
</reference>
<evidence type="ECO:0000313" key="12">
    <source>
        <dbReference type="EnsemblMetazoa" id="Aqu2.1.19104_001"/>
    </source>
</evidence>
<evidence type="ECO:0000259" key="10">
    <source>
        <dbReference type="PROSITE" id="PS51192"/>
    </source>
</evidence>